<evidence type="ECO:0000256" key="1">
    <source>
        <dbReference type="SAM" id="MobiDB-lite"/>
    </source>
</evidence>
<evidence type="ECO:0000313" key="3">
    <source>
        <dbReference type="Proteomes" id="UP000436468"/>
    </source>
</evidence>
<name>A0A844S8S7_9BRAD</name>
<protein>
    <submittedName>
        <fullName evidence="2">DUF935 family protein</fullName>
    </submittedName>
</protein>
<reference evidence="2 3" key="1">
    <citation type="submission" date="2019-12" db="EMBL/GenBank/DDBJ databases">
        <title>Draft genome sequences Bradyrhizobium cajani AMBPC1010, Bradyrhizobium pachyrhizi AMBPC1040 and Bradyrhizobium yuanmingense ALSPC3051, three plant growth promoting strains isolated from nodules of Cajanus cajan L. in Dominican Republic.</title>
        <authorList>
            <person name="Flores-Felix J.D."/>
            <person name="Araujo J."/>
            <person name="Diaz-Alcantara C."/>
            <person name="Gonzalez-Andres F."/>
            <person name="Velazquez E."/>
        </authorList>
    </citation>
    <scope>NUCLEOTIDE SEQUENCE [LARGE SCALE GENOMIC DNA]</scope>
    <source>
        <strain evidence="2 3">1040</strain>
    </source>
</reference>
<organism evidence="2 3">
    <name type="scientific">Bradyrhizobium pachyrhizi</name>
    <dbReference type="NCBI Taxonomy" id="280333"/>
    <lineage>
        <taxon>Bacteria</taxon>
        <taxon>Pseudomonadati</taxon>
        <taxon>Pseudomonadota</taxon>
        <taxon>Alphaproteobacteria</taxon>
        <taxon>Hyphomicrobiales</taxon>
        <taxon>Nitrobacteraceae</taxon>
        <taxon>Bradyrhizobium</taxon>
    </lineage>
</organism>
<proteinExistence type="predicted"/>
<accession>A0A844S8S7</accession>
<dbReference type="AlphaFoldDB" id="A0A844S8S7"/>
<feature type="region of interest" description="Disordered" evidence="1">
    <location>
        <begin position="1"/>
        <end position="20"/>
    </location>
</feature>
<dbReference type="EMBL" id="WQNF01000001">
    <property type="protein sequence ID" value="MVT63498.1"/>
    <property type="molecule type" value="Genomic_DNA"/>
</dbReference>
<keyword evidence="3" id="KW-1185">Reference proteome</keyword>
<evidence type="ECO:0000313" key="2">
    <source>
        <dbReference type="EMBL" id="MVT63498.1"/>
    </source>
</evidence>
<gene>
    <name evidence="2" type="ORF">GPL21_00015</name>
</gene>
<dbReference type="Proteomes" id="UP000436468">
    <property type="component" value="Unassembled WGS sequence"/>
</dbReference>
<comment type="caution">
    <text evidence="2">The sequence shown here is derived from an EMBL/GenBank/DDBJ whole genome shotgun (WGS) entry which is preliminary data.</text>
</comment>
<sequence>MGLKVGMSTMRDKLGLPEPGPQEELLVMPTAPMFGGGGLFGDQQPFQSLHARRPALRSADEVAQLALAAEDLAQPAFQELVDRLKVVLQSATSLEDVRHSLTRLKLDPKNMTKAIQLALVMAKLAGRDDIADEH</sequence>